<dbReference type="RefSeq" id="WP_149672225.1">
    <property type="nucleotide sequence ID" value="NZ_VTUZ01000016.1"/>
</dbReference>
<name>A0A5B0GXY4_9BURK</name>
<evidence type="ECO:0000256" key="1">
    <source>
        <dbReference type="ARBA" id="ARBA00022553"/>
    </source>
</evidence>
<dbReference type="EMBL" id="VTUZ01000016">
    <property type="protein sequence ID" value="KAA1007682.1"/>
    <property type="molecule type" value="Genomic_DNA"/>
</dbReference>
<keyword evidence="5" id="KW-1185">Reference proteome</keyword>
<dbReference type="PANTHER" id="PTHR44591:SF3">
    <property type="entry name" value="RESPONSE REGULATORY DOMAIN-CONTAINING PROTEIN"/>
    <property type="match status" value="1"/>
</dbReference>
<evidence type="ECO:0000259" key="3">
    <source>
        <dbReference type="PROSITE" id="PS50110"/>
    </source>
</evidence>
<reference evidence="4 5" key="1">
    <citation type="submission" date="2019-08" db="EMBL/GenBank/DDBJ databases">
        <title>Paraburkholderia sp. DCY113.</title>
        <authorList>
            <person name="Kang J."/>
        </authorList>
    </citation>
    <scope>NUCLEOTIDE SEQUENCE [LARGE SCALE GENOMIC DNA]</scope>
    <source>
        <strain evidence="4 5">DCY113</strain>
    </source>
</reference>
<sequence>MPTERHGAVSKISRGSEAALDGIRITTMSIVLLVDDDRDNLWALQLALESSGHHAVLAQSGREALRTLLHVVPRLIVTDWQMPEMDGAELCRRIRCQPALAGMPIVMLSSLPEPPDEPVCWSAFFRKPADLAMLMHTVNIFISERLASASGSGPAR</sequence>
<keyword evidence="1 2" id="KW-0597">Phosphoprotein</keyword>
<dbReference type="InterPro" id="IPR050595">
    <property type="entry name" value="Bact_response_regulator"/>
</dbReference>
<accession>A0A5B0GXY4</accession>
<feature type="domain" description="Response regulatory" evidence="3">
    <location>
        <begin position="30"/>
        <end position="142"/>
    </location>
</feature>
<evidence type="ECO:0000313" key="5">
    <source>
        <dbReference type="Proteomes" id="UP000325273"/>
    </source>
</evidence>
<dbReference type="SMART" id="SM00448">
    <property type="entry name" value="REC"/>
    <property type="match status" value="1"/>
</dbReference>
<dbReference type="Gene3D" id="3.40.50.2300">
    <property type="match status" value="1"/>
</dbReference>
<dbReference type="GO" id="GO:0000160">
    <property type="term" value="P:phosphorelay signal transduction system"/>
    <property type="evidence" value="ECO:0007669"/>
    <property type="project" value="InterPro"/>
</dbReference>
<proteinExistence type="predicted"/>
<feature type="modified residue" description="4-aspartylphosphate" evidence="2">
    <location>
        <position position="79"/>
    </location>
</feature>
<protein>
    <submittedName>
        <fullName evidence="4">Response regulator</fullName>
    </submittedName>
</protein>
<evidence type="ECO:0000256" key="2">
    <source>
        <dbReference type="PROSITE-ProRule" id="PRU00169"/>
    </source>
</evidence>
<comment type="caution">
    <text evidence="4">The sequence shown here is derived from an EMBL/GenBank/DDBJ whole genome shotgun (WGS) entry which is preliminary data.</text>
</comment>
<dbReference type="InterPro" id="IPR001789">
    <property type="entry name" value="Sig_transdc_resp-reg_receiver"/>
</dbReference>
<dbReference type="PROSITE" id="PS50110">
    <property type="entry name" value="RESPONSE_REGULATORY"/>
    <property type="match status" value="1"/>
</dbReference>
<dbReference type="Pfam" id="PF00072">
    <property type="entry name" value="Response_reg"/>
    <property type="match status" value="1"/>
</dbReference>
<gene>
    <name evidence="4" type="ORF">FVF58_23460</name>
</gene>
<dbReference type="SUPFAM" id="SSF52172">
    <property type="entry name" value="CheY-like"/>
    <property type="match status" value="1"/>
</dbReference>
<dbReference type="PANTHER" id="PTHR44591">
    <property type="entry name" value="STRESS RESPONSE REGULATOR PROTEIN 1"/>
    <property type="match status" value="1"/>
</dbReference>
<dbReference type="InterPro" id="IPR011006">
    <property type="entry name" value="CheY-like_superfamily"/>
</dbReference>
<organism evidence="4 5">
    <name type="scientific">Paraburkholderia panacisoli</name>
    <dbReference type="NCBI Taxonomy" id="2603818"/>
    <lineage>
        <taxon>Bacteria</taxon>
        <taxon>Pseudomonadati</taxon>
        <taxon>Pseudomonadota</taxon>
        <taxon>Betaproteobacteria</taxon>
        <taxon>Burkholderiales</taxon>
        <taxon>Burkholderiaceae</taxon>
        <taxon>Paraburkholderia</taxon>
    </lineage>
</organism>
<dbReference type="Proteomes" id="UP000325273">
    <property type="component" value="Unassembled WGS sequence"/>
</dbReference>
<dbReference type="AlphaFoldDB" id="A0A5B0GXY4"/>
<evidence type="ECO:0000313" key="4">
    <source>
        <dbReference type="EMBL" id="KAA1007682.1"/>
    </source>
</evidence>